<feature type="repeat" description="ANK" evidence="2">
    <location>
        <begin position="1328"/>
        <end position="1360"/>
    </location>
</feature>
<gene>
    <name evidence="5" type="ORF">APUU_21233S</name>
</gene>
<reference evidence="5" key="2">
    <citation type="submission" date="2021-02" db="EMBL/GenBank/DDBJ databases">
        <title>Aspergillus puulaauensis MK2 genome sequence.</title>
        <authorList>
            <person name="Futagami T."/>
            <person name="Mori K."/>
            <person name="Kadooka C."/>
            <person name="Tanaka T."/>
        </authorList>
    </citation>
    <scope>NUCLEOTIDE SEQUENCE</scope>
    <source>
        <strain evidence="5">MK2</strain>
    </source>
</reference>
<dbReference type="Gene3D" id="3.40.50.300">
    <property type="entry name" value="P-loop containing nucleotide triphosphate hydrolases"/>
    <property type="match status" value="1"/>
</dbReference>
<dbReference type="PANTHER" id="PTHR10039">
    <property type="entry name" value="AMELOGENIN"/>
    <property type="match status" value="1"/>
</dbReference>
<evidence type="ECO:0000259" key="4">
    <source>
        <dbReference type="PROSITE" id="PS50837"/>
    </source>
</evidence>
<feature type="repeat" description="ANK" evidence="2">
    <location>
        <begin position="935"/>
        <end position="963"/>
    </location>
</feature>
<evidence type="ECO:0000256" key="2">
    <source>
        <dbReference type="PROSITE-ProRule" id="PRU00023"/>
    </source>
</evidence>
<feature type="repeat" description="ANK" evidence="2">
    <location>
        <begin position="900"/>
        <end position="932"/>
    </location>
</feature>
<keyword evidence="6" id="KW-1185">Reference proteome</keyword>
<dbReference type="EMBL" id="AP024444">
    <property type="protein sequence ID" value="BCS20801.1"/>
    <property type="molecule type" value="Genomic_DNA"/>
</dbReference>
<dbReference type="Gene3D" id="1.25.40.20">
    <property type="entry name" value="Ankyrin repeat-containing domain"/>
    <property type="match status" value="2"/>
</dbReference>
<feature type="compositionally biased region" description="Basic and acidic residues" evidence="3">
    <location>
        <begin position="61"/>
        <end position="70"/>
    </location>
</feature>
<evidence type="ECO:0000313" key="5">
    <source>
        <dbReference type="EMBL" id="BCS20801.1"/>
    </source>
</evidence>
<dbReference type="OrthoDB" id="4472712at2759"/>
<dbReference type="InterPro" id="IPR056884">
    <property type="entry name" value="NPHP3-like_N"/>
</dbReference>
<feature type="domain" description="NACHT" evidence="4">
    <location>
        <begin position="386"/>
        <end position="536"/>
    </location>
</feature>
<dbReference type="InterPro" id="IPR027417">
    <property type="entry name" value="P-loop_NTPase"/>
</dbReference>
<keyword evidence="2" id="KW-0040">ANK repeat</keyword>
<dbReference type="PROSITE" id="PS50837">
    <property type="entry name" value="NACHT"/>
    <property type="match status" value="1"/>
</dbReference>
<dbReference type="Pfam" id="PF24883">
    <property type="entry name" value="NPHP3_N"/>
    <property type="match status" value="1"/>
</dbReference>
<protein>
    <recommendedName>
        <fullName evidence="4">NACHT domain-containing protein</fullName>
    </recommendedName>
</protein>
<dbReference type="GeneID" id="64970806"/>
<evidence type="ECO:0000256" key="1">
    <source>
        <dbReference type="ARBA" id="ARBA00022737"/>
    </source>
</evidence>
<feature type="region of interest" description="Disordered" evidence="3">
    <location>
        <begin position="1"/>
        <end position="84"/>
    </location>
</feature>
<sequence>MSCFGCFKNKPSKQGADAPQESDASPRPNNNVKSPPATPGAANRPVATMPGAVEKPSSQEPAKEPRKPEVEPEAAEAAPDAPVVDRWEDAFKGLSEDKQKTLTEMGFHKPKSANVKSTITDLVNSVNERQTECEKKFWHAKIAGKDIVFREYTTSILSWLEKAGDIAIQFAPPQASLPWDLIKSLMQIPVNESDQMCALLATTERVVRISSRGQLYEQVYLPTAPGVKMQTIHRQLEEALLKLYSISLELLADSGNLLEKNTLERTLNSIVKPGEYQSQLSGLKEAEDELLLIVQACEVQRSADADDTMIDMLKTFNDPILSIDEGVSHLLTHMDERARIEMLEWISSIPFGSDHDGISEDRTPGTGEWLVQHRDFQSWESTNKSRLFWLKGSPGTGKTYLTSAVIDRVRDRVATKNEGFAFFYCRRGNDERRSQPQSVLQSLVRQLSTNTHSPESVQTKLRDAVKDAREKSTNFRLQQCRELILASLNLYARSTLVIDALDECNPESRDELTESLDWFVRHSQKPVRIFVSSRPDPSILSQLSSGPTIDIQASDNRDDIRKYLDLEIDRVAKKVKALEKMKPEVMETLLERSQGMFQWAVIQVHQISVRCQSPGSIRDRLRTLPETLKDTYEEVWAQINDLEKQDRTLVMRAFFWARAAFKPLTSGEMLAAIRIAPNGDMVPVDENLDEDGLLSLCGRFLVVDSQLQVWRFSHLSVPEYFESEGYLPLYQAHSHAAGVSLSYFINAYKEHDMQEEPELEDQEEDVPSAFESDNGFAKRHPFHIYMRQCWMQHIEKLEGTEAAAEVTPLLKAFLGSPGETSEQYKRWYRQTTQDYDHFMFKSAFDYYRQRHFDNEELRDLLDELDPEDVGVFAMCRFSFDTILSDWWEDANLDISQVNKRGHNMLAIAARAGSLPICKWLVNKGIDVNSRMQGSNHGSALVAAAAKGHTDVVKFLVESGAEVDMMLWDKEGRFDNALAAAIDSGSLEATKYLVQKAGADINLPLPRSSYGFALGEAANIRGIGMVKIILDAGADVNMHLHARYEETALVIKIRNEELDAVKYLVKSAKADVNLLLRHHFGNALEAAVPRRDLSIAKWLINEAGANLNVQSTSGIYGSPLAAACYHDVEVVEFLVTAGADINVPLLIGKHGSALAVGCAIGGIDIVRYLLSAGADPNMRLERGIFGSALAAAAYEAIDVELVQALVEGGAEINAQLEAGEFGCALAAAGVGGETGDIDVFPYLVEAGADVNMKLKYGVFGTPFAATVWGRQFEKIQLLVDKGADINMPLGDIDFCNPLAMVAAFTWGEGTVEFIIELGVDVNPKHGGKRYGSPLIAAAAFNQTECVEYLIQQGADVNQRFESSYYTTALQAAEAEFPREDRDWMLRFFGGEEDDIEELVEEWGEEKPRVIEVLREHGATG</sequence>
<evidence type="ECO:0000313" key="6">
    <source>
        <dbReference type="Proteomes" id="UP000654913"/>
    </source>
</evidence>
<dbReference type="RefSeq" id="XP_041552995.1">
    <property type="nucleotide sequence ID" value="XM_041699962.1"/>
</dbReference>
<dbReference type="InterPro" id="IPR002110">
    <property type="entry name" value="Ankyrin_rpt"/>
</dbReference>
<name>A0A7R8AJ53_9EURO</name>
<dbReference type="Pfam" id="PF12796">
    <property type="entry name" value="Ank_2"/>
    <property type="match status" value="3"/>
</dbReference>
<accession>A0A7R8AJ53</accession>
<dbReference type="SMART" id="SM00248">
    <property type="entry name" value="ANK"/>
    <property type="match status" value="12"/>
</dbReference>
<dbReference type="InterPro" id="IPR036770">
    <property type="entry name" value="Ankyrin_rpt-contain_sf"/>
</dbReference>
<dbReference type="PROSITE" id="PS50297">
    <property type="entry name" value="ANK_REP_REGION"/>
    <property type="match status" value="2"/>
</dbReference>
<proteinExistence type="predicted"/>
<dbReference type="KEGG" id="apuu:APUU_21233S"/>
<evidence type="ECO:0000256" key="3">
    <source>
        <dbReference type="SAM" id="MobiDB-lite"/>
    </source>
</evidence>
<dbReference type="SUPFAM" id="SSF48403">
    <property type="entry name" value="Ankyrin repeat"/>
    <property type="match status" value="2"/>
</dbReference>
<dbReference type="SUPFAM" id="SSF52540">
    <property type="entry name" value="P-loop containing nucleoside triphosphate hydrolases"/>
    <property type="match status" value="1"/>
</dbReference>
<dbReference type="PANTHER" id="PTHR10039:SF16">
    <property type="entry name" value="GPI INOSITOL-DEACYLASE"/>
    <property type="match status" value="1"/>
</dbReference>
<organism evidence="5 6">
    <name type="scientific">Aspergillus puulaauensis</name>
    <dbReference type="NCBI Taxonomy" id="1220207"/>
    <lineage>
        <taxon>Eukaryota</taxon>
        <taxon>Fungi</taxon>
        <taxon>Dikarya</taxon>
        <taxon>Ascomycota</taxon>
        <taxon>Pezizomycotina</taxon>
        <taxon>Eurotiomycetes</taxon>
        <taxon>Eurotiomycetidae</taxon>
        <taxon>Eurotiales</taxon>
        <taxon>Aspergillaceae</taxon>
        <taxon>Aspergillus</taxon>
    </lineage>
</organism>
<dbReference type="InterPro" id="IPR007111">
    <property type="entry name" value="NACHT_NTPase"/>
</dbReference>
<reference evidence="5" key="1">
    <citation type="submission" date="2021-01" db="EMBL/GenBank/DDBJ databases">
        <authorList>
            <consortium name="Aspergillus puulaauensis MK2 genome sequencing consortium"/>
            <person name="Kazuki M."/>
            <person name="Futagami T."/>
        </authorList>
    </citation>
    <scope>NUCLEOTIDE SEQUENCE</scope>
    <source>
        <strain evidence="5">MK2</strain>
    </source>
</reference>
<dbReference type="Proteomes" id="UP000654913">
    <property type="component" value="Chromosome 2"/>
</dbReference>
<keyword evidence="1" id="KW-0677">Repeat</keyword>
<dbReference type="PROSITE" id="PS50088">
    <property type="entry name" value="ANK_REPEAT"/>
    <property type="match status" value="3"/>
</dbReference>